<evidence type="ECO:0000313" key="3">
    <source>
        <dbReference type="EMBL" id="PTC26540.1"/>
    </source>
</evidence>
<keyword evidence="1" id="KW-0732">Signal</keyword>
<reference evidence="2 4" key="1">
    <citation type="submission" date="2016-06" db="EMBL/GenBank/DDBJ databases">
        <title>Draft genome sequence of Pseudomonas sp. S1E40, a novel strain antagonistic activity to fungal plant pathogen.</title>
        <authorList>
            <person name="Tambong J.T."/>
            <person name="Tchagang C."/>
            <person name="Xu R."/>
        </authorList>
    </citation>
    <scope>NUCLEOTIDE SEQUENCE [LARGE SCALE GENOMIC DNA]</scope>
    <source>
        <strain evidence="2 4">S1E40</strain>
    </source>
</reference>
<dbReference type="Proteomes" id="UP000095081">
    <property type="component" value="Unassembled WGS sequence"/>
</dbReference>
<evidence type="ECO:0000256" key="1">
    <source>
        <dbReference type="SAM" id="SignalP"/>
    </source>
</evidence>
<protein>
    <submittedName>
        <fullName evidence="3">DUF3757 domain-containing protein</fullName>
    </submittedName>
</protein>
<dbReference type="OrthoDB" id="6429085at2"/>
<dbReference type="Proteomes" id="UP000240571">
    <property type="component" value="Unassembled WGS sequence"/>
</dbReference>
<name>A0A2T4FT55_9PSED</name>
<evidence type="ECO:0000313" key="2">
    <source>
        <dbReference type="EMBL" id="OCW25924.1"/>
    </source>
</evidence>
<accession>A0A2T4FT55</accession>
<comment type="caution">
    <text evidence="3">The sequence shown here is derived from an EMBL/GenBank/DDBJ whole genome shotgun (WGS) entry which is preliminary data.</text>
</comment>
<gene>
    <name evidence="2" type="ORF">BBG20_14970</name>
    <name evidence="3" type="ORF">C9382_20670</name>
</gene>
<keyword evidence="4" id="KW-1185">Reference proteome</keyword>
<evidence type="ECO:0000313" key="5">
    <source>
        <dbReference type="Proteomes" id="UP000240571"/>
    </source>
</evidence>
<dbReference type="AlphaFoldDB" id="A0A2T4FT55"/>
<evidence type="ECO:0000313" key="4">
    <source>
        <dbReference type="Proteomes" id="UP000095081"/>
    </source>
</evidence>
<dbReference type="EMBL" id="MAUE01000021">
    <property type="protein sequence ID" value="OCW25924.1"/>
    <property type="molecule type" value="Genomic_DNA"/>
</dbReference>
<organism evidence="3 5">
    <name type="scientific">Pseudomonas aylmerensis</name>
    <dbReference type="NCBI Taxonomy" id="1869229"/>
    <lineage>
        <taxon>Bacteria</taxon>
        <taxon>Pseudomonadati</taxon>
        <taxon>Pseudomonadota</taxon>
        <taxon>Gammaproteobacteria</taxon>
        <taxon>Pseudomonadales</taxon>
        <taxon>Pseudomonadaceae</taxon>
        <taxon>Pseudomonas</taxon>
    </lineage>
</organism>
<reference evidence="3 5" key="2">
    <citation type="submission" date="2018-03" db="EMBL/GenBank/DDBJ databases">
        <title>Diversity of bacteria associated with corn roots inoculated with woodland soils in Canada, and Description of Pseudomonas aylmerense sp. nov.</title>
        <authorList>
            <person name="Tambong J.T."/>
            <person name="Xu R."/>
            <person name="Tchagang C."/>
        </authorList>
    </citation>
    <scope>NUCLEOTIDE SEQUENCE [LARGE SCALE GENOMIC DNA]</scope>
    <source>
        <strain evidence="3 5">S1E44</strain>
    </source>
</reference>
<feature type="signal peptide" evidence="1">
    <location>
        <begin position="1"/>
        <end position="21"/>
    </location>
</feature>
<feature type="chain" id="PRO_5015463075" evidence="1">
    <location>
        <begin position="22"/>
        <end position="134"/>
    </location>
</feature>
<dbReference type="RefSeq" id="WP_065904760.1">
    <property type="nucleotide sequence ID" value="NZ_MAUE01000021.1"/>
</dbReference>
<sequence length="134" mass="14642">MNSAMSAGVFFTIALMNPAHAAATSTCPPIQDIKQTAMANGGYRYETSQPDGLTWTGENPQAAVSDLTDSTFHDARYDMNSKAVICTYKGPMNNEASVSVTAPVVDWNLTPTRGEWRGTYCEALDRSRCEFTHH</sequence>
<dbReference type="EMBL" id="PYWW01000047">
    <property type="protein sequence ID" value="PTC26540.1"/>
    <property type="molecule type" value="Genomic_DNA"/>
</dbReference>
<proteinExistence type="predicted"/>